<gene>
    <name evidence="21" type="ORF">PHET_01359</name>
</gene>
<reference evidence="21" key="1">
    <citation type="submission" date="2019-05" db="EMBL/GenBank/DDBJ databases">
        <title>Annotation for the trematode Paragonimus heterotremus.</title>
        <authorList>
            <person name="Choi Y.-J."/>
        </authorList>
    </citation>
    <scope>NUCLEOTIDE SEQUENCE</scope>
    <source>
        <strain evidence="21">LC</strain>
    </source>
</reference>
<dbReference type="PANTHER" id="PTHR22600">
    <property type="entry name" value="BETA-HEXOSAMINIDASE"/>
    <property type="match status" value="1"/>
</dbReference>
<evidence type="ECO:0000256" key="18">
    <source>
        <dbReference type="SAM" id="SignalP"/>
    </source>
</evidence>
<keyword evidence="5 18" id="KW-0732">Signal</keyword>
<accession>A0A8J4X333</accession>
<dbReference type="PANTHER" id="PTHR22600:SF21">
    <property type="entry name" value="BETA-HEXOSAMINIDASE A"/>
    <property type="match status" value="1"/>
</dbReference>
<dbReference type="Pfam" id="PF14845">
    <property type="entry name" value="Glycohydro_20b2"/>
    <property type="match status" value="2"/>
</dbReference>
<comment type="similarity">
    <text evidence="3">Belongs to the glycosyl hydrolase 20 family.</text>
</comment>
<comment type="caution">
    <text evidence="21">The sequence shown here is derived from an EMBL/GenBank/DDBJ whole genome shotgun (WGS) entry which is preliminary data.</text>
</comment>
<evidence type="ECO:0000256" key="5">
    <source>
        <dbReference type="ARBA" id="ARBA00022729"/>
    </source>
</evidence>
<dbReference type="InterPro" id="IPR029019">
    <property type="entry name" value="HEX_eukaryotic_N"/>
</dbReference>
<comment type="catalytic activity">
    <reaction evidence="14">
        <text>a ganglioside GM2 + H2O = a ganglioside GM3 + N-acetyl-beta-D-galactosamine</text>
        <dbReference type="Rhea" id="RHEA:47968"/>
        <dbReference type="ChEBI" id="CHEBI:15377"/>
        <dbReference type="ChEBI" id="CHEBI:28497"/>
        <dbReference type="ChEBI" id="CHEBI:79210"/>
        <dbReference type="ChEBI" id="CHEBI:79218"/>
    </reaction>
    <physiologicalReaction direction="left-to-right" evidence="14">
        <dbReference type="Rhea" id="RHEA:47969"/>
    </physiologicalReaction>
</comment>
<proteinExistence type="inferred from homology"/>
<evidence type="ECO:0000256" key="10">
    <source>
        <dbReference type="ARBA" id="ARBA00023228"/>
    </source>
</evidence>
<dbReference type="AlphaFoldDB" id="A0A8J4X333"/>
<evidence type="ECO:0000256" key="6">
    <source>
        <dbReference type="ARBA" id="ARBA00022801"/>
    </source>
</evidence>
<dbReference type="GO" id="GO:0030203">
    <property type="term" value="P:glycosaminoglycan metabolic process"/>
    <property type="evidence" value="ECO:0007669"/>
    <property type="project" value="TreeGrafter"/>
</dbReference>
<organism evidence="21 22">
    <name type="scientific">Paragonimus heterotremus</name>
    <dbReference type="NCBI Taxonomy" id="100268"/>
    <lineage>
        <taxon>Eukaryota</taxon>
        <taxon>Metazoa</taxon>
        <taxon>Spiralia</taxon>
        <taxon>Lophotrochozoa</taxon>
        <taxon>Platyhelminthes</taxon>
        <taxon>Trematoda</taxon>
        <taxon>Digenea</taxon>
        <taxon>Plagiorchiida</taxon>
        <taxon>Troglotremata</taxon>
        <taxon>Troglotrematidae</taxon>
        <taxon>Paragonimus</taxon>
    </lineage>
</organism>
<evidence type="ECO:0000256" key="2">
    <source>
        <dbReference type="ARBA" id="ARBA00004371"/>
    </source>
</evidence>
<keyword evidence="9" id="KW-0325">Glycoprotein</keyword>
<comment type="subcellular location">
    <subcellularLocation>
        <location evidence="2">Lysosome</location>
    </subcellularLocation>
</comment>
<evidence type="ECO:0000256" key="4">
    <source>
        <dbReference type="ARBA" id="ARBA00012663"/>
    </source>
</evidence>
<dbReference type="Gene3D" id="3.30.379.10">
    <property type="entry name" value="Chitobiase/beta-hexosaminidase domain 2-like"/>
    <property type="match status" value="2"/>
</dbReference>
<evidence type="ECO:0000256" key="8">
    <source>
        <dbReference type="ARBA" id="ARBA00023157"/>
    </source>
</evidence>
<evidence type="ECO:0000259" key="19">
    <source>
        <dbReference type="Pfam" id="PF00728"/>
    </source>
</evidence>
<feature type="domain" description="Beta-hexosaminidase eukaryotic type N-terminal" evidence="20">
    <location>
        <begin position="22"/>
        <end position="139"/>
    </location>
</feature>
<dbReference type="Pfam" id="PF00728">
    <property type="entry name" value="Glyco_hydro_20"/>
    <property type="match status" value="2"/>
</dbReference>
<dbReference type="OrthoDB" id="428480at2759"/>
<evidence type="ECO:0000256" key="14">
    <source>
        <dbReference type="ARBA" id="ARBA00043827"/>
    </source>
</evidence>
<feature type="domain" description="Glycoside hydrolase family 20 catalytic" evidence="19">
    <location>
        <begin position="611"/>
        <end position="932"/>
    </location>
</feature>
<evidence type="ECO:0000256" key="12">
    <source>
        <dbReference type="ARBA" id="ARBA00023505"/>
    </source>
</evidence>
<dbReference type="GO" id="GO:0016020">
    <property type="term" value="C:membrane"/>
    <property type="evidence" value="ECO:0007669"/>
    <property type="project" value="TreeGrafter"/>
</dbReference>
<feature type="signal peptide" evidence="18">
    <location>
        <begin position="1"/>
        <end position="19"/>
    </location>
</feature>
<dbReference type="Proteomes" id="UP000748531">
    <property type="component" value="Unassembled WGS sequence"/>
</dbReference>
<dbReference type="GO" id="GO:0005975">
    <property type="term" value="P:carbohydrate metabolic process"/>
    <property type="evidence" value="ECO:0007669"/>
    <property type="project" value="InterPro"/>
</dbReference>
<comment type="catalytic activity">
    <reaction evidence="12">
        <text>beta-D-GalNAc-(1-&gt;4)-alpha-L-IdoA-(1-&gt;3)-beta-D-GalNAc-4-sulfate-(1-&gt;4)-alpha-L-IdoA-(1-&gt;3)-D-GalNAc-4-sulfate + H2O = alpha-L-IdoA-(1-&gt;3)-beta-D-GalNAc-4-sulfate-(1-&gt;4)-alpha-L-IdoA-(1-&gt;3)-D-GalNAc-4-sulfate + N-acetyl-D-galactosamine</text>
        <dbReference type="Rhea" id="RHEA:64372"/>
        <dbReference type="ChEBI" id="CHEBI:15377"/>
        <dbReference type="ChEBI" id="CHEBI:28037"/>
        <dbReference type="ChEBI" id="CHEBI:152565"/>
        <dbReference type="ChEBI" id="CHEBI:152566"/>
    </reaction>
    <physiologicalReaction direction="left-to-right" evidence="12">
        <dbReference type="Rhea" id="RHEA:64373"/>
    </physiologicalReaction>
</comment>
<dbReference type="InterPro" id="IPR029018">
    <property type="entry name" value="Hex-like_dom2"/>
</dbReference>
<comment type="catalytic activity">
    <reaction evidence="15">
        <text>N-acetyl-beta-D-galactosaminyl-(1-&gt;4)-beta-D-3-sulfogalactosyl-(1-&gt;4)-beta-D-glucosyl-(1&lt;-&gt;1')-ceramide + H2O = a beta-D-3-sulfogalactosyl-(1-&gt;4)-beta-D-glucosyl-(1&lt;-&gt;1')-ceramide + N-acetyl-beta-D-galactosamine</text>
        <dbReference type="Rhea" id="RHEA:48276"/>
        <dbReference type="ChEBI" id="CHEBI:15377"/>
        <dbReference type="ChEBI" id="CHEBI:28497"/>
        <dbReference type="ChEBI" id="CHEBI:90163"/>
        <dbReference type="ChEBI" id="CHEBI:90164"/>
    </reaction>
    <physiologicalReaction direction="left-to-right" evidence="15">
        <dbReference type="Rhea" id="RHEA:48277"/>
    </physiologicalReaction>
</comment>
<dbReference type="FunFam" id="3.20.20.80:FF:000049">
    <property type="entry name" value="Beta-hexosaminidase A"/>
    <property type="match status" value="2"/>
</dbReference>
<keyword evidence="8" id="KW-1015">Disulfide bond</keyword>
<evidence type="ECO:0000256" key="3">
    <source>
        <dbReference type="ARBA" id="ARBA00006285"/>
    </source>
</evidence>
<comment type="catalytic activity">
    <reaction evidence="16">
        <text>N-acetyl-beta-D-6-sulfogalactosaminyl-(1-&gt;4)-alpha-L-iduronyl-(1-&gt;3)-N-acetyl-D-6-sulfogalactosamine + H2O = alpha-L-iduronyl-(1-&gt;3)-N-acetyl-D-6-sulfogalactosamine + N-acetyl-D-6-sulfogalactosamine</text>
        <dbReference type="Rhea" id="RHEA:64384"/>
        <dbReference type="ChEBI" id="CHEBI:15377"/>
        <dbReference type="ChEBI" id="CHEBI:152567"/>
        <dbReference type="ChEBI" id="CHEBI:152568"/>
        <dbReference type="ChEBI" id="CHEBI:153064"/>
    </reaction>
    <physiologicalReaction direction="left-to-right" evidence="16">
        <dbReference type="Rhea" id="RHEA:64385"/>
    </physiologicalReaction>
</comment>
<evidence type="ECO:0000256" key="9">
    <source>
        <dbReference type="ARBA" id="ARBA00023180"/>
    </source>
</evidence>
<evidence type="ECO:0000256" key="17">
    <source>
        <dbReference type="PIRSR" id="PIRSR625705-1"/>
    </source>
</evidence>
<evidence type="ECO:0000256" key="16">
    <source>
        <dbReference type="ARBA" id="ARBA00049464"/>
    </source>
</evidence>
<dbReference type="CDD" id="cd06562">
    <property type="entry name" value="GH20_HexA_HexB-like"/>
    <property type="match status" value="1"/>
</dbReference>
<sequence>MKTWPIFILAFIFVRITTALVPKPDKRVNGADWYYLNDRIIYVHKYPHCYILHDAQKRLSERLRQRPVPLDSILPATPKKGLTEIRIQIEKGCNESRSLMWPSEKMNEQYSLSVSDGKIELQAEEVWGILHGLETIAQLVRLNQHSTSVIQEQFIEDKPRFVHRGYLIDTSRHFLDLEHILQFVGSYDPEIAIYTQNDIKRVLEYCRLRGVRVLPEFDSPGHTVSWGKGEPELLTKCYSDGRPNGQLGPIDPTTEFTYKFMSKLITEIKSVFLEKLIHLGGDEVDFSCWASNPDIQSFMKLMDYGTDYAKLQSYYMRKVIDLTQTTGRHPSTAVVWQEVFDDGFRDVNNTIIHVWKMENWQDEMRRITEAGFPVIYSSRWYLNYIEYGIDWPKYYDLDPTEFGGTPKQVALVRGGEATMWSEYVDETNLISRSWPRGAAVAERLWTNGDLSADEFRPRLEQLRCQMLSITALVPKPFTVEPGTEVYIVSSEVAFEHDYKNCYILHDAVRRLADRLRLRHWPTNNQTLPTAMISTVRIRITRGCDESVEALWPSESMNEMYSVQVEDGEIVIEAEEIWGVLHGLETVAQLVHRSQTNTPIIEAQRIDDKPLYPHRGFLIDTSRHYLDLKHIFQFVDAMAIVKMNILHWHIVDETSFPYSSYTFPELSRKGAYDPQAYVYTQDDVKHVLDYCRLRGIRVMPEFDTPGHTKCWGKGYPDLLTKCYSEGKPDGQLGPVNPTTDYTYDFMQKLLDEVKTVFPDNVIHLGGDEVNFVCWASNPDVQAFMEKMKFGDDYSKLQSYYMERISELAQKAGGGRPMTTFVWQEVFDHGFRDTKNMVIHVWKNEDWKEEMKRITAAGFPVIYSSIWYLNVIEYGVDWIRFYNLDPADFGGTPEQIALVRGGEAAMWGEYVDETNLISRSWPRGAAVAERLWSSGRLDYHEFAPRLEELRCRMLTYGLNAEPVNGAGRCPV</sequence>
<protein>
    <recommendedName>
        <fullName evidence="4">beta-N-acetylhexosaminidase</fullName>
        <ecNumber evidence="4">3.2.1.52</ecNumber>
    </recommendedName>
</protein>
<feature type="active site" description="Proton donor" evidence="17">
    <location>
        <position position="767"/>
    </location>
</feature>
<comment type="catalytic activity">
    <reaction evidence="13">
        <text>a ganglioside GM2 (d18:1(4E)) + H2O = a ganglioside GM3 (d18:1(4E)) + N-acetyl-beta-D-galactosamine</text>
        <dbReference type="Rhea" id="RHEA:47940"/>
        <dbReference type="ChEBI" id="CHEBI:15377"/>
        <dbReference type="ChEBI" id="CHEBI:28497"/>
        <dbReference type="ChEBI" id="CHEBI:60065"/>
        <dbReference type="ChEBI" id="CHEBI:71502"/>
    </reaction>
    <physiologicalReaction direction="left-to-right" evidence="13">
        <dbReference type="Rhea" id="RHEA:47941"/>
    </physiologicalReaction>
</comment>
<keyword evidence="10" id="KW-0458">Lysosome</keyword>
<dbReference type="SUPFAM" id="SSF55545">
    <property type="entry name" value="beta-N-acetylhexosaminidase-like domain"/>
    <property type="match status" value="2"/>
</dbReference>
<feature type="domain" description="Glycoside hydrolase family 20 catalytic" evidence="19">
    <location>
        <begin position="190"/>
        <end position="447"/>
    </location>
</feature>
<feature type="domain" description="Beta-hexosaminidase eukaryotic type N-terminal" evidence="20">
    <location>
        <begin position="473"/>
        <end position="589"/>
    </location>
</feature>
<dbReference type="EMBL" id="LUCH01000465">
    <property type="protein sequence ID" value="KAF5405067.1"/>
    <property type="molecule type" value="Genomic_DNA"/>
</dbReference>
<evidence type="ECO:0000256" key="11">
    <source>
        <dbReference type="ARBA" id="ARBA00023295"/>
    </source>
</evidence>
<comment type="catalytic activity">
    <reaction evidence="1">
        <text>Hydrolysis of terminal non-reducing N-acetyl-D-hexosamine residues in N-acetyl-beta-D-hexosaminides.</text>
        <dbReference type="EC" id="3.2.1.52"/>
    </reaction>
</comment>
<keyword evidence="11" id="KW-0326">Glycosidase</keyword>
<evidence type="ECO:0000256" key="1">
    <source>
        <dbReference type="ARBA" id="ARBA00001231"/>
    </source>
</evidence>
<evidence type="ECO:0000256" key="15">
    <source>
        <dbReference type="ARBA" id="ARBA00047301"/>
    </source>
</evidence>
<keyword evidence="7" id="KW-0443">Lipid metabolism</keyword>
<keyword evidence="22" id="KW-1185">Reference proteome</keyword>
<dbReference type="EC" id="3.2.1.52" evidence="4"/>
<evidence type="ECO:0000313" key="22">
    <source>
        <dbReference type="Proteomes" id="UP000748531"/>
    </source>
</evidence>
<dbReference type="InterPro" id="IPR015883">
    <property type="entry name" value="Glyco_hydro_20_cat"/>
</dbReference>
<dbReference type="SUPFAM" id="SSF51445">
    <property type="entry name" value="(Trans)glycosidases"/>
    <property type="match status" value="2"/>
</dbReference>
<feature type="chain" id="PRO_5035180139" description="beta-N-acetylhexosaminidase" evidence="18">
    <location>
        <begin position="20"/>
        <end position="969"/>
    </location>
</feature>
<dbReference type="InterPro" id="IPR025705">
    <property type="entry name" value="Beta_hexosaminidase_sua/sub"/>
</dbReference>
<evidence type="ECO:0000259" key="20">
    <source>
        <dbReference type="Pfam" id="PF14845"/>
    </source>
</evidence>
<keyword evidence="6" id="KW-0378">Hydrolase</keyword>
<dbReference type="GO" id="GO:0006689">
    <property type="term" value="P:ganglioside catabolic process"/>
    <property type="evidence" value="ECO:0007669"/>
    <property type="project" value="TreeGrafter"/>
</dbReference>
<evidence type="ECO:0000313" key="21">
    <source>
        <dbReference type="EMBL" id="KAF5405067.1"/>
    </source>
</evidence>
<dbReference type="GO" id="GO:0005764">
    <property type="term" value="C:lysosome"/>
    <property type="evidence" value="ECO:0007669"/>
    <property type="project" value="UniProtKB-SubCell"/>
</dbReference>
<dbReference type="GO" id="GO:0004563">
    <property type="term" value="F:beta-N-acetylhexosaminidase activity"/>
    <property type="evidence" value="ECO:0007669"/>
    <property type="project" value="UniProtKB-EC"/>
</dbReference>
<dbReference type="InterPro" id="IPR017853">
    <property type="entry name" value="GH"/>
</dbReference>
<name>A0A8J4X333_9TREM</name>
<evidence type="ECO:0000256" key="13">
    <source>
        <dbReference type="ARBA" id="ARBA00043767"/>
    </source>
</evidence>
<dbReference type="Gene3D" id="3.20.20.80">
    <property type="entry name" value="Glycosidases"/>
    <property type="match status" value="2"/>
</dbReference>
<evidence type="ECO:0000256" key="7">
    <source>
        <dbReference type="ARBA" id="ARBA00023098"/>
    </source>
</evidence>
<dbReference type="PRINTS" id="PR00738">
    <property type="entry name" value="GLHYDRLASE20"/>
</dbReference>